<dbReference type="PANTHER" id="PTHR42760:SF115">
    <property type="entry name" value="3-OXOACYL-[ACYL-CARRIER-PROTEIN] REDUCTASE FABG"/>
    <property type="match status" value="1"/>
</dbReference>
<feature type="compositionally biased region" description="Polar residues" evidence="4">
    <location>
        <begin position="16"/>
        <end position="28"/>
    </location>
</feature>
<comment type="caution">
    <text evidence="5">The sequence shown here is derived from an EMBL/GenBank/DDBJ whole genome shotgun (WGS) entry which is preliminary data.</text>
</comment>
<evidence type="ECO:0000313" key="5">
    <source>
        <dbReference type="EMBL" id="KAF4345056.1"/>
    </source>
</evidence>
<comment type="similarity">
    <text evidence="1">Belongs to the short-chain dehydrogenases/reductases (SDR) family.</text>
</comment>
<gene>
    <name evidence="5" type="ORF">FBEOM_930</name>
</gene>
<dbReference type="Proteomes" id="UP000730481">
    <property type="component" value="Unassembled WGS sequence"/>
</dbReference>
<evidence type="ECO:0000256" key="2">
    <source>
        <dbReference type="ARBA" id="ARBA00022857"/>
    </source>
</evidence>
<accession>A0A9P5E1H9</accession>
<dbReference type="InterPro" id="IPR002347">
    <property type="entry name" value="SDR_fam"/>
</dbReference>
<dbReference type="PROSITE" id="PS00061">
    <property type="entry name" value="ADH_SHORT"/>
    <property type="match status" value="1"/>
</dbReference>
<proteinExistence type="inferred from homology"/>
<dbReference type="SUPFAM" id="SSF51735">
    <property type="entry name" value="NAD(P)-binding Rossmann-fold domains"/>
    <property type="match status" value="1"/>
</dbReference>
<keyword evidence="6" id="KW-1185">Reference proteome</keyword>
<dbReference type="Gene3D" id="3.40.50.720">
    <property type="entry name" value="NAD(P)-binding Rossmann-like Domain"/>
    <property type="match status" value="1"/>
</dbReference>
<dbReference type="InterPro" id="IPR036291">
    <property type="entry name" value="NAD(P)-bd_dom_sf"/>
</dbReference>
<dbReference type="Pfam" id="PF13561">
    <property type="entry name" value="adh_short_C2"/>
    <property type="match status" value="1"/>
</dbReference>
<dbReference type="PRINTS" id="PR00081">
    <property type="entry name" value="GDHRDH"/>
</dbReference>
<feature type="region of interest" description="Disordered" evidence="4">
    <location>
        <begin position="1"/>
        <end position="46"/>
    </location>
</feature>
<sequence>MSVSRSELKFRAPPSMQLSDGSTDSKTSPPEHHHSNATPLDRAQDRAQARFAVSGTAIVTGGAGDIGSIACRALLEHGLQGLAIFDLHPDAGQMTVNSLQADFPEAKITFVKVDVTDPGSVTTAVANAEQTVGPINICLCFAGIAFAAHALEIAPQQFKAMFDVNTTGAFLVAQAVAKSIASRGSGGSIILMASISAHIVNFPQPQVHYNAAKAAVLSMKSSLAAEWAIHGIRVNSISPGYMDTILNEGEGLAEHRAIWAKRTPYGRMGKPEELTGAVILLASKAGSYISGADILVDGGISVF</sequence>
<dbReference type="EMBL" id="PVQB02000034">
    <property type="protein sequence ID" value="KAF4345056.1"/>
    <property type="molecule type" value="Genomic_DNA"/>
</dbReference>
<dbReference type="PRINTS" id="PR00080">
    <property type="entry name" value="SDRFAMILY"/>
</dbReference>
<feature type="compositionally biased region" description="Basic and acidic residues" evidence="4">
    <location>
        <begin position="1"/>
        <end position="10"/>
    </location>
</feature>
<dbReference type="FunFam" id="3.40.50.720:FF:000084">
    <property type="entry name" value="Short-chain dehydrogenase reductase"/>
    <property type="match status" value="1"/>
</dbReference>
<organism evidence="5 6">
    <name type="scientific">Fusarium beomiforme</name>
    <dbReference type="NCBI Taxonomy" id="44412"/>
    <lineage>
        <taxon>Eukaryota</taxon>
        <taxon>Fungi</taxon>
        <taxon>Dikarya</taxon>
        <taxon>Ascomycota</taxon>
        <taxon>Pezizomycotina</taxon>
        <taxon>Sordariomycetes</taxon>
        <taxon>Hypocreomycetidae</taxon>
        <taxon>Hypocreales</taxon>
        <taxon>Nectriaceae</taxon>
        <taxon>Fusarium</taxon>
        <taxon>Fusarium burgessii species complex</taxon>
    </lineage>
</organism>
<evidence type="ECO:0000256" key="3">
    <source>
        <dbReference type="ARBA" id="ARBA00023002"/>
    </source>
</evidence>
<keyword evidence="2" id="KW-0521">NADP</keyword>
<dbReference type="AlphaFoldDB" id="A0A9P5E1H9"/>
<dbReference type="GO" id="GO:0016616">
    <property type="term" value="F:oxidoreductase activity, acting on the CH-OH group of donors, NAD or NADP as acceptor"/>
    <property type="evidence" value="ECO:0007669"/>
    <property type="project" value="TreeGrafter"/>
</dbReference>
<reference evidence="5" key="1">
    <citation type="journal article" date="2017" name="Mycologia">
        <title>Fusarium algeriense, sp. nov., a novel toxigenic crown rot pathogen of durum wheat from Algeria is nested in the Fusarium burgessii species complex.</title>
        <authorList>
            <person name="Laraba I."/>
            <person name="Keddad A."/>
            <person name="Boureghda H."/>
            <person name="Abdallah N."/>
            <person name="Vaughan M.M."/>
            <person name="Proctor R.H."/>
            <person name="Busman M."/>
            <person name="O'Donnell K."/>
        </authorList>
    </citation>
    <scope>NUCLEOTIDE SEQUENCE</scope>
    <source>
        <strain evidence="5">NRRL 25174</strain>
    </source>
</reference>
<evidence type="ECO:0000256" key="1">
    <source>
        <dbReference type="ARBA" id="ARBA00006484"/>
    </source>
</evidence>
<evidence type="ECO:0000256" key="4">
    <source>
        <dbReference type="SAM" id="MobiDB-lite"/>
    </source>
</evidence>
<dbReference type="PANTHER" id="PTHR42760">
    <property type="entry name" value="SHORT-CHAIN DEHYDROGENASES/REDUCTASES FAMILY MEMBER"/>
    <property type="match status" value="1"/>
</dbReference>
<name>A0A9P5E1H9_9HYPO</name>
<evidence type="ECO:0000313" key="6">
    <source>
        <dbReference type="Proteomes" id="UP000730481"/>
    </source>
</evidence>
<reference evidence="5" key="2">
    <citation type="submission" date="2020-02" db="EMBL/GenBank/DDBJ databases">
        <title>Identification and distribution of gene clusters putatively required for synthesis of sphingolipid metabolism inhibitors in phylogenetically diverse species of the filamentous fungus Fusarium.</title>
        <authorList>
            <person name="Kim H.-S."/>
            <person name="Busman M."/>
            <person name="Brown D.W."/>
            <person name="Divon H."/>
            <person name="Uhlig S."/>
            <person name="Proctor R.H."/>
        </authorList>
    </citation>
    <scope>NUCLEOTIDE SEQUENCE</scope>
    <source>
        <strain evidence="5">NRRL 25174</strain>
    </source>
</reference>
<dbReference type="InterPro" id="IPR020904">
    <property type="entry name" value="Sc_DH/Rdtase_CS"/>
</dbReference>
<keyword evidence="3" id="KW-0560">Oxidoreductase</keyword>
<dbReference type="OrthoDB" id="47007at2759"/>
<protein>
    <submittedName>
        <fullName evidence="5">Gluconate 5-dehydrogenase</fullName>
    </submittedName>
</protein>